<gene>
    <name evidence="2" type="ORF">NCTC11546_02178</name>
</gene>
<dbReference type="RefSeq" id="WP_128091897.1">
    <property type="nucleotide sequence ID" value="NZ_UARG01000017.1"/>
</dbReference>
<feature type="transmembrane region" description="Helical" evidence="1">
    <location>
        <begin position="88"/>
        <end position="105"/>
    </location>
</feature>
<dbReference type="EMBL" id="UARG01000017">
    <property type="protein sequence ID" value="SQA78927.1"/>
    <property type="molecule type" value="Genomic_DNA"/>
</dbReference>
<keyword evidence="1" id="KW-0472">Membrane</keyword>
<keyword evidence="1" id="KW-1133">Transmembrane helix</keyword>
<organism evidence="2 3">
    <name type="scientific">Capnocytophaga ochracea</name>
    <dbReference type="NCBI Taxonomy" id="1018"/>
    <lineage>
        <taxon>Bacteria</taxon>
        <taxon>Pseudomonadati</taxon>
        <taxon>Bacteroidota</taxon>
        <taxon>Flavobacteriia</taxon>
        <taxon>Flavobacteriales</taxon>
        <taxon>Flavobacteriaceae</taxon>
        <taxon>Capnocytophaga</taxon>
    </lineage>
</organism>
<evidence type="ECO:0000313" key="2">
    <source>
        <dbReference type="EMBL" id="SQA78927.1"/>
    </source>
</evidence>
<feature type="transmembrane region" description="Helical" evidence="1">
    <location>
        <begin position="65"/>
        <end position="82"/>
    </location>
</feature>
<evidence type="ECO:0000256" key="1">
    <source>
        <dbReference type="SAM" id="Phobius"/>
    </source>
</evidence>
<accession>A0A2X2RKS4</accession>
<keyword evidence="1" id="KW-0812">Transmembrane</keyword>
<proteinExistence type="predicted"/>
<protein>
    <submittedName>
        <fullName evidence="2">Uncharacterized protein</fullName>
    </submittedName>
</protein>
<dbReference type="AlphaFoldDB" id="A0A2X2RKS4"/>
<evidence type="ECO:0000313" key="3">
    <source>
        <dbReference type="Proteomes" id="UP000249891"/>
    </source>
</evidence>
<dbReference type="Proteomes" id="UP000249891">
    <property type="component" value="Unassembled WGS sequence"/>
</dbReference>
<reference evidence="2 3" key="1">
    <citation type="submission" date="2018-06" db="EMBL/GenBank/DDBJ databases">
        <authorList>
            <consortium name="Pathogen Informatics"/>
            <person name="Doyle S."/>
        </authorList>
    </citation>
    <scope>NUCLEOTIDE SEQUENCE [LARGE SCALE GENOMIC DNA]</scope>
    <source>
        <strain evidence="2 3">NCTC11546</strain>
    </source>
</reference>
<feature type="transmembrane region" description="Helical" evidence="1">
    <location>
        <begin position="36"/>
        <end position="53"/>
    </location>
</feature>
<sequence>MKIFYAVAIIGIMLLGIAHSALSFKKYNQLSAEAFWFFSAGLALIFAGLANGLHYQLQLPITFRYVLAINVLLVLFTAFLAIKVPAPTTLLVAIFSALLCIAILLNK</sequence>
<name>A0A2X2RKS4_CAPOC</name>